<proteinExistence type="predicted"/>
<gene>
    <name evidence="1" type="ORF">NC99_07980</name>
</gene>
<dbReference type="EMBL" id="LGIA01000030">
    <property type="protein sequence ID" value="KOH46367.1"/>
    <property type="molecule type" value="Genomic_DNA"/>
</dbReference>
<keyword evidence="2" id="KW-1185">Reference proteome</keyword>
<evidence type="ECO:0000313" key="1">
    <source>
        <dbReference type="EMBL" id="KOH46367.1"/>
    </source>
</evidence>
<sequence length="44" mass="4898">MEQISAAKRTEVLILIIFLIRFLLKISNPAKFENRAGLGNAPIS</sequence>
<name>A0A0L8VDV3_9BACT</name>
<comment type="caution">
    <text evidence="1">The sequence shown here is derived from an EMBL/GenBank/DDBJ whole genome shotgun (WGS) entry which is preliminary data.</text>
</comment>
<evidence type="ECO:0000313" key="2">
    <source>
        <dbReference type="Proteomes" id="UP000036958"/>
    </source>
</evidence>
<organism evidence="1 2">
    <name type="scientific">Sunxiuqinia dokdonensis</name>
    <dbReference type="NCBI Taxonomy" id="1409788"/>
    <lineage>
        <taxon>Bacteria</taxon>
        <taxon>Pseudomonadati</taxon>
        <taxon>Bacteroidota</taxon>
        <taxon>Bacteroidia</taxon>
        <taxon>Marinilabiliales</taxon>
        <taxon>Prolixibacteraceae</taxon>
        <taxon>Sunxiuqinia</taxon>
    </lineage>
</organism>
<dbReference type="Proteomes" id="UP000036958">
    <property type="component" value="Unassembled WGS sequence"/>
</dbReference>
<protein>
    <submittedName>
        <fullName evidence="1">Uncharacterized protein</fullName>
    </submittedName>
</protein>
<accession>A0A0L8VDV3</accession>
<reference evidence="2" key="1">
    <citation type="submission" date="2015-07" db="EMBL/GenBank/DDBJ databases">
        <title>Genome sequencing of Sunxiuqinia dokdonensis strain SK.</title>
        <authorList>
            <person name="Ahn S."/>
            <person name="Kim B.-C."/>
        </authorList>
    </citation>
    <scope>NUCLEOTIDE SEQUENCE [LARGE SCALE GENOMIC DNA]</scope>
    <source>
        <strain evidence="2">SK</strain>
    </source>
</reference>
<dbReference type="AlphaFoldDB" id="A0A0L8VDV3"/>